<evidence type="ECO:0000256" key="23">
    <source>
        <dbReference type="ARBA" id="ARBA00022692"/>
    </source>
</evidence>
<dbReference type="GO" id="GO:0055036">
    <property type="term" value="C:virion membrane"/>
    <property type="evidence" value="ECO:0007669"/>
    <property type="project" value="UniProtKB-SubCell"/>
</dbReference>
<feature type="transmembrane region" description="Helical" evidence="62">
    <location>
        <begin position="696"/>
        <end position="714"/>
    </location>
</feature>
<keyword evidence="35" id="KW-0460">Magnesium</keyword>
<evidence type="ECO:0000256" key="10">
    <source>
        <dbReference type="ARBA" id="ARBA00022448"/>
    </source>
</evidence>
<keyword evidence="30" id="KW-0788">Thiol protease</keyword>
<dbReference type="GO" id="GO:0004197">
    <property type="term" value="F:cysteine-type endopeptidase activity"/>
    <property type="evidence" value="ECO:0007669"/>
    <property type="project" value="InterPro"/>
</dbReference>
<dbReference type="InterPro" id="IPR013192">
    <property type="entry name" value="HCV_NS5A_1a"/>
</dbReference>
<dbReference type="GO" id="GO:0044220">
    <property type="term" value="C:host cell perinuclear region of cytoplasm"/>
    <property type="evidence" value="ECO:0007669"/>
    <property type="project" value="UniProtKB-SubCell"/>
</dbReference>
<evidence type="ECO:0000256" key="9">
    <source>
        <dbReference type="ARBA" id="ARBA00020107"/>
    </source>
</evidence>
<evidence type="ECO:0000256" key="51">
    <source>
        <dbReference type="ARBA" id="ARBA00023200"/>
    </source>
</evidence>
<dbReference type="Gene3D" id="2.40.10.120">
    <property type="match status" value="1"/>
</dbReference>
<evidence type="ECO:0000256" key="62">
    <source>
        <dbReference type="SAM" id="Phobius"/>
    </source>
</evidence>
<keyword evidence="53" id="KW-0511">Multifunctional enzyme</keyword>
<evidence type="ECO:0000256" key="2">
    <source>
        <dbReference type="ARBA" id="ARBA00001946"/>
    </source>
</evidence>
<dbReference type="GO" id="GO:0039520">
    <property type="term" value="P:symbiont-mediated activation of host autophagy"/>
    <property type="evidence" value="ECO:0007669"/>
    <property type="project" value="UniProtKB-KW"/>
</dbReference>
<keyword evidence="51" id="KW-1035">Host cytoplasm</keyword>
<evidence type="ECO:0000256" key="31">
    <source>
        <dbReference type="ARBA" id="ARBA00022825"/>
    </source>
</evidence>
<comment type="cofactor">
    <cofactor evidence="2">
        <name>Mg(2+)</name>
        <dbReference type="ChEBI" id="CHEBI:18420"/>
    </cofactor>
</comment>
<dbReference type="GO" id="GO:0006508">
    <property type="term" value="P:proteolysis"/>
    <property type="evidence" value="ECO:0007669"/>
    <property type="project" value="UniProtKB-KW"/>
</dbReference>
<dbReference type="Gene3D" id="1.10.820.10">
    <property type="entry name" value="RNA Helicase Chain A , domain 3"/>
    <property type="match status" value="1"/>
</dbReference>
<evidence type="ECO:0000256" key="47">
    <source>
        <dbReference type="ARBA" id="ARBA00023139"/>
    </source>
</evidence>
<comment type="subcellular location">
    <subcellularLocation>
        <location evidence="8">Host cytoplasm</location>
        <location evidence="8">Host perinuclear region</location>
    </subcellularLocation>
    <subcellularLocation>
        <location evidence="5">Host endoplasmic reticulum membrane</location>
        <topology evidence="5">Multi-pass membrane protein</topology>
    </subcellularLocation>
    <subcellularLocation>
        <location evidence="7">Host endoplasmic reticulum membrane</location>
        <topology evidence="7">Peripheral membrane protein</topology>
    </subcellularLocation>
    <subcellularLocation>
        <location evidence="4">Host nucleus</location>
    </subcellularLocation>
    <subcellularLocation>
        <location evidence="6">Virion membrane</location>
    </subcellularLocation>
</comment>
<evidence type="ECO:0000256" key="28">
    <source>
        <dbReference type="ARBA" id="ARBA00022804"/>
    </source>
</evidence>
<keyword evidence="10" id="KW-0813">Transport</keyword>
<sequence>MALLWLLLFVGGVGAFDVPASHRCKVGGRYLLSNCCDASDIHLCLEGGCWVKAGCSICSDGVCWDSPFPGISLRPGFTSATFLGTLKDSYIPAAWTAYVAGVLGLGEPFSLGLVGVLAFTRGYHPIPPIDCNVACNVTWHEGWWELKQALGPIPGLLEWLLTLPAKIWTALWWGGLGVLGLAVLLGLEQRLTILLALLATSGIAMGADPRRIDPTDEPWASCRCNGGTFLAARTRNASQYCYCANGWWYWNPTWARSLTWTWRNTPKRPWHTFPLGCPRVVRGGQVTVRCRWGSLTWIAQTTREDNLNLWDTVGNGSALCTIFAGGKVPAVSCTIDRRPHACGACVRDCFETSGSLGLGFTECGAGSRLTATLEALSGLHYDPRTGVPRVLSGERRTKESKPLIRWSRDGQPLHVVVTSIDGTWHGFFCPRTGPPPLLGAWELIPGRPVNTCMQPYDLWGSGVADMMPNSLWQSCFESWFVGEGRFYATCLGYAWLSTDPRDGFVHVRGWWQEIDYDVWFPPPLWLALDFLFIVIFLMKLAEAKIMPLLVIAAWWQAHHVILADSTTKPTTITPTPTSTPTTVAPTCYWFPCGPFHAALKRMDNGVYDGIGVFVNWTTTVAGALSSYGSKLSNWIGQFPTITADSAMAPTVVGTPLVAWTIRAQSWDVVVLGLLNLLFYWRFAGPVRLACLVAHKLARGLAGIVLLLLVGYARRTTSVLGAQYCVELQGHEQDWSVAIPWCFAVLVCWILLSLASLTVGCREWKLWLYTQWATFYQWVRHQVDHSPLGEYTHRWSHWLWVGACLVWPDACAEVVLWLILAAGALDGTDMVVELVLTTDAKPVRLARFLEKAADTLSLPVLDRLLTSCGRRGVWLYEHMGQVPRALAARLREADGFLEPARVTPVECEWIRDAARTLACGQNVMGKPVVCRRGDSVMVGVLRDVDCLPEGAVPCAPLVIRQQGKGFLKVMLTSMLGRDTTAHSGHVCVLGTTTTRSMGSCVNGLMFTTYHSCRARRLAGPHGPLNPRWWSTSDDVAAYPVPEGCESLEPCSCSPQSAWVLRNDGALIHGEVIGENRVRLDISVRISDLRGSSGSPILCDQGHAVGIMVSALHKGPDAHTACYIVPWKCSPPEVTQKAEPPPVPAKGQYMEKPLFLPTGSGKSTRVPAEYAQQGHRVLVLNPSIATVRALGPYMKGQTGKSPSVYCGHGPTAITRVTDSRLSYATYGRFMANPHKFLSACDIVICDECHSTDPTSVLGMGMVRLHAQKAGVKLVIFATATPAGSAVSPHTRIRERQLTRVGDIDFYGYKIMAGDYKQGRHLIFCHSKVECERVALALTKGGVKAVYYYRGRDPSVIPEEGDIVVVATDALMSGYSGNFDTVTDCNIMIEECVEVTLDPTIAMSLACVPATADVRMQRRGRCGRGKDGTYYYCLAGSAPSGVVPEGVMWSAVETGLVWFGLEPARSAECIRAFGECPYTAQVGGSLPDAVAFMDGLVSFRMDPEVVRARTAGVQWPLLVGVQRRLCLENEAAPPGESPLWKGIKGKNPTPLLMRWGGDLPERVCSHHIIDDLVSRLGVAVSNTMTDGSGPALLIGVGIAAACVLASSTGTLVIVTTWRIEGGGYPSTLDQVDSYDDFVGARQAELASYAGGAFRPPTGDKPTGEGETCPRDSQTAREAVHTLETQLGWEGLGTISATLAGVKRTVSGTKLAAYTTECCDKARNLWAHYLATPTTARCLDPDGCGIAAGGTLEALATRPDLSKIGLSQIGDLTAPEALKVLWSKICNHFTSLVTVGVAAWTAGRNPPLAAVASMVMGLQQGLKLEGRIAAALVTGAAGGSLGKASTGAAMAACYMVGGAMGSMAVFQTVLSVIAGWEAVATGASLAFDLWSGKWEKKDLWYGIACVGSPGGGIAGLAIGTILHFALRDGISDRWVNRILTMLPKGAALPDGFFEHLDVRERARQLLHRMSLSRLVASLLTAEEQEDQETKTGCSFVGDFVSALRWFLNALATAIRERLPSLTLPIYSCSRGYTGKWKGSGQVEAHCGCGAVITATIRSGWVVHKTCSSRLCRNWFGLAIPVNTLGHGGGASPDPDLEKTTTLQAYDITQWVEVKRSPGLWRVKRASCGSLSRHRLRRMCALPPTFVNGVGVTWTAPVHYPTMIYGGGSRLLVDGDPAPLPLELFVSAPPAGEAQAQKVVVPDTAKPCNSDGEPAGDWVGEVRSPYPLPCHPESQTSDLSAPLTDPEMPALEDSEEELFEREAVARLVESCAASGDSSFEVVKAATPVSVYDMVDVDLNTNDMESPYQPCEAPIASSPETPQPGLLARAASLPSLVLSTVAPVGAAARRAARRMRRKMRAKSTASVSSTSTVERPVSPVPIYTPPLQWHIECRCCCDKSVRAYYSSGLSVADVAKLGGFPTKDHWAVSQGTTVPWSATLGEIAGEDRTIRIVCAMPSEETKCGYSYIWSGAPLACGESKPPPITRPIGRYVSLDATKAYITDMRDVGLRVEKVTRERRPFKPDAYFTETYRNALALAKTAFPSQGYTYEEAIRRVRPRAAPAHNTKMRVKDLPTAWAKKKVLETIDSIQTGMQVHPFMLTAKQEVFFQDKKTHKPPRLICYPSLEFRVAEKMIMGDPGKVAKAILGKAYGFQYTPQQRVQRILDMWNSKVKPAAISVDAVCFDSSITSEDVERETELYAAASPEPGLVRALGKYYAEGPMINRNGQEVGWRKCRASGVLTTSSSNSITCYLKVASACRRIGLENPSFLIHGDDTIIIYERGESDPSDELKAALAAYGYECEPKMHASVDTIETCSSWLAECNVCSKFGGKPRKAYFLSCDAKRMLARVASEYRDPIATAGGYILLYPQHPVVRYVLIGLFLDLLFSTGEPPDTKVMCEVQGNTITFPLEALPNILVGIHGPDCLRVTADSRKTLLETQKALQAMGMRGLGYWRTKQRRLRVRIMRSGNRRWARLALALLWDPSSRQDPLPLTPDLTVDMVEIMSQPYQSLEFTQRLRRAKFRWLRLLLGVGLFAAYIGLFV</sequence>
<evidence type="ECO:0000256" key="18">
    <source>
        <dbReference type="ARBA" id="ARBA00022581"/>
    </source>
</evidence>
<dbReference type="GO" id="GO:0019028">
    <property type="term" value="C:viral capsid"/>
    <property type="evidence" value="ECO:0007669"/>
    <property type="project" value="UniProtKB-KW"/>
</dbReference>
<dbReference type="InterPro" id="IPR002166">
    <property type="entry name" value="RNA_pol_HCV"/>
</dbReference>
<keyword evidence="25" id="KW-0479">Metal-binding</keyword>
<dbReference type="Pfam" id="PF12786">
    <property type="entry name" value="GBV-C_env"/>
    <property type="match status" value="1"/>
</dbReference>
<keyword evidence="20" id="KW-1090">Inhibition of host innate immune response by virus</keyword>
<evidence type="ECO:0000256" key="32">
    <source>
        <dbReference type="ARBA" id="ARBA00022830"/>
    </source>
</evidence>
<feature type="transmembrane region" description="Helical" evidence="62">
    <location>
        <begin position="1895"/>
        <end position="1922"/>
    </location>
</feature>
<evidence type="ECO:0000256" key="13">
    <source>
        <dbReference type="ARBA" id="ARBA00022506"/>
    </source>
</evidence>
<keyword evidence="22" id="KW-0808">Transferase</keyword>
<evidence type="ECO:0000256" key="17">
    <source>
        <dbReference type="ARBA" id="ARBA00022562"/>
    </source>
</evidence>
<comment type="function">
    <text evidence="58">RNA-dependent RNA polymerase that performs primer-template recognition and RNA synthesis during viral replication. Initiates RNA transcription/replication at a flavin adenine dinucleotide (FAD), resulting in a 5'- FAD cap on viral RNAs. In this way, recognition of viral 5' RNA by host pattern recognition receptors can be bypassed, thereby evading activation of antiviral pathways.</text>
</comment>
<evidence type="ECO:0000259" key="66">
    <source>
        <dbReference type="PROSITE" id="PS51822"/>
    </source>
</evidence>
<dbReference type="Pfam" id="PF01001">
    <property type="entry name" value="HCV_NS4b"/>
    <property type="match status" value="1"/>
</dbReference>
<evidence type="ECO:0000256" key="29">
    <source>
        <dbReference type="ARBA" id="ARBA00022806"/>
    </source>
</evidence>
<dbReference type="PROSITE" id="PS51822">
    <property type="entry name" value="HV_PV_NS3_PRO"/>
    <property type="match status" value="1"/>
</dbReference>
<evidence type="ECO:0000256" key="46">
    <source>
        <dbReference type="ARBA" id="ARBA00023136"/>
    </source>
</evidence>
<dbReference type="Pfam" id="PF01006">
    <property type="entry name" value="HCV_NS4a"/>
    <property type="match status" value="1"/>
</dbReference>
<comment type="catalytic activity">
    <reaction evidence="61">
        <text>ATP + H2O = ADP + phosphate + H(+)</text>
        <dbReference type="Rhea" id="RHEA:13065"/>
        <dbReference type="ChEBI" id="CHEBI:15377"/>
        <dbReference type="ChEBI" id="CHEBI:15378"/>
        <dbReference type="ChEBI" id="CHEBI:30616"/>
        <dbReference type="ChEBI" id="CHEBI:43474"/>
        <dbReference type="ChEBI" id="CHEBI:456216"/>
        <dbReference type="EC" id="3.6.4.13"/>
    </reaction>
</comment>
<dbReference type="InterPro" id="IPR007094">
    <property type="entry name" value="RNA-dir_pol_PSvirus"/>
</dbReference>
<proteinExistence type="predicted"/>
<keyword evidence="52" id="KW-0922">Interferon antiviral system evasion</keyword>
<dbReference type="InterPro" id="IPR043128">
    <property type="entry name" value="Rev_trsase/Diguanyl_cyclase"/>
</dbReference>
<dbReference type="Pfam" id="PF08300">
    <property type="entry name" value="HCV_NS5a_1a"/>
    <property type="match status" value="1"/>
</dbReference>
<dbReference type="Gene3D" id="3.40.50.300">
    <property type="entry name" value="P-loop containing nucleotide triphosphate hydrolases"/>
    <property type="match status" value="2"/>
</dbReference>
<keyword evidence="24" id="KW-0548">Nucleotidyltransferase</keyword>
<keyword evidence="48" id="KW-0804">Transcription</keyword>
<keyword evidence="12" id="KW-0696">RNA-directed RNA polymerase</keyword>
<evidence type="ECO:0000259" key="63">
    <source>
        <dbReference type="PROSITE" id="PS50507"/>
    </source>
</evidence>
<evidence type="ECO:0000256" key="37">
    <source>
        <dbReference type="ARBA" id="ARBA00022870"/>
    </source>
</evidence>
<dbReference type="GO" id="GO:0034220">
    <property type="term" value="P:monoatomic ion transmembrane transport"/>
    <property type="evidence" value="ECO:0007669"/>
    <property type="project" value="UniProtKB-KW"/>
</dbReference>
<feature type="domain" description="RdRp catalytic" evidence="63">
    <location>
        <begin position="2667"/>
        <end position="2781"/>
    </location>
</feature>
<keyword evidence="15" id="KW-0597">Phosphoprotein</keyword>
<evidence type="ECO:0000256" key="34">
    <source>
        <dbReference type="ARBA" id="ARBA00022840"/>
    </source>
</evidence>
<evidence type="ECO:0000256" key="45">
    <source>
        <dbReference type="ARBA" id="ARBA00023065"/>
    </source>
</evidence>
<dbReference type="GO" id="GO:0005524">
    <property type="term" value="F:ATP binding"/>
    <property type="evidence" value="ECO:0007669"/>
    <property type="project" value="UniProtKB-KW"/>
</dbReference>
<dbReference type="SUPFAM" id="SSF52540">
    <property type="entry name" value="P-loop containing nucleoside triphosphate hydrolases"/>
    <property type="match status" value="1"/>
</dbReference>
<evidence type="ECO:0000256" key="24">
    <source>
        <dbReference type="ARBA" id="ARBA00022695"/>
    </source>
</evidence>
<keyword evidence="23 62" id="KW-0812">Transmembrane</keyword>
<evidence type="ECO:0000256" key="11">
    <source>
        <dbReference type="ARBA" id="ARBA00022482"/>
    </source>
</evidence>
<evidence type="ECO:0000256" key="36">
    <source>
        <dbReference type="ARBA" id="ARBA00022844"/>
    </source>
</evidence>
<feature type="domain" description="Peptidase S29" evidence="66">
    <location>
        <begin position="953"/>
        <end position="1134"/>
    </location>
</feature>
<dbReference type="InterPro" id="IPR004109">
    <property type="entry name" value="HepC_NS3_protease"/>
</dbReference>
<dbReference type="InterPro" id="IPR027417">
    <property type="entry name" value="P-loop_NTPase"/>
</dbReference>
<keyword evidence="43" id="KW-1182">Viral ion channel</keyword>
<dbReference type="GO" id="GO:0039502">
    <property type="term" value="P:symbiont-mediated suppression of host type I interferon-mediated signaling pathway"/>
    <property type="evidence" value="ECO:0007669"/>
    <property type="project" value="UniProtKB-KW"/>
</dbReference>
<dbReference type="GO" id="GO:0017111">
    <property type="term" value="F:ribonucleoside triphosphate phosphatase activity"/>
    <property type="evidence" value="ECO:0007669"/>
    <property type="project" value="UniProtKB-EC"/>
</dbReference>
<dbReference type="Proteomes" id="UP000133275">
    <property type="component" value="Segment"/>
</dbReference>
<accession>N0A118</accession>
<dbReference type="Pfam" id="PF01538">
    <property type="entry name" value="HCV_NS2"/>
    <property type="match status" value="1"/>
</dbReference>
<evidence type="ECO:0000259" key="64">
    <source>
        <dbReference type="PROSITE" id="PS51192"/>
    </source>
</evidence>
<dbReference type="Gene3D" id="3.30.70.270">
    <property type="match status" value="2"/>
</dbReference>
<keyword evidence="56" id="KW-1160">Virus entry into host cell</keyword>
<keyword evidence="38" id="KW-0694">RNA-binding</keyword>
<evidence type="ECO:0000256" key="5">
    <source>
        <dbReference type="ARBA" id="ARBA00004153"/>
    </source>
</evidence>
<dbReference type="PROSITE" id="PS50507">
    <property type="entry name" value="RDRP_SSRNA_POS"/>
    <property type="match status" value="1"/>
</dbReference>
<dbReference type="InterPro" id="IPR043502">
    <property type="entry name" value="DNA/RNA_pol_sf"/>
</dbReference>
<dbReference type="GO" id="GO:0039694">
    <property type="term" value="P:viral RNA genome replication"/>
    <property type="evidence" value="ECO:0007669"/>
    <property type="project" value="InterPro"/>
</dbReference>
<dbReference type="InterPro" id="IPR014001">
    <property type="entry name" value="Helicase_ATP-bd"/>
</dbReference>
<dbReference type="SUPFAM" id="SSF56672">
    <property type="entry name" value="DNA/RNA polymerases"/>
    <property type="match status" value="1"/>
</dbReference>
<evidence type="ECO:0000313" key="67">
    <source>
        <dbReference type="EMBL" id="AGK41018.1"/>
    </source>
</evidence>
<evidence type="ECO:0000256" key="48">
    <source>
        <dbReference type="ARBA" id="ARBA00023163"/>
    </source>
</evidence>
<keyword evidence="26" id="KW-0547">Nucleotide-binding</keyword>
<comment type="catalytic activity">
    <reaction evidence="1">
        <text>Hydrolysis of four peptide bonds in the viral precursor polyprotein, commonly with Asp or Glu in the P6 position, Cys or Thr in P1 and Ser or Ala in P1'.</text>
        <dbReference type="EC" id="3.4.21.98"/>
    </reaction>
</comment>
<keyword evidence="42" id="KW-0805">Transcription regulation</keyword>
<keyword evidence="50" id="KW-1038">Host endoplasmic reticulum</keyword>
<dbReference type="Pfam" id="PF07652">
    <property type="entry name" value="Flavi_DEAD"/>
    <property type="match status" value="1"/>
</dbReference>
<evidence type="ECO:0000256" key="30">
    <source>
        <dbReference type="ARBA" id="ARBA00022807"/>
    </source>
</evidence>
<comment type="catalytic activity">
    <reaction evidence="60">
        <text>a ribonucleoside 5'-triphosphate + H2O = a ribonucleoside 5'-diphosphate + phosphate + H(+)</text>
        <dbReference type="Rhea" id="RHEA:23680"/>
        <dbReference type="ChEBI" id="CHEBI:15377"/>
        <dbReference type="ChEBI" id="CHEBI:15378"/>
        <dbReference type="ChEBI" id="CHEBI:43474"/>
        <dbReference type="ChEBI" id="CHEBI:57930"/>
        <dbReference type="ChEBI" id="CHEBI:61557"/>
        <dbReference type="EC" id="3.6.1.15"/>
    </reaction>
</comment>
<dbReference type="InterPro" id="IPR024347">
    <property type="entry name" value="GB_virus_envelope"/>
</dbReference>
<dbReference type="GO" id="GO:0019062">
    <property type="term" value="P:virion attachment to host cell"/>
    <property type="evidence" value="ECO:0007669"/>
    <property type="project" value="UniProtKB-KW"/>
</dbReference>
<keyword evidence="11" id="KW-1113">Inhibition of host RLR pathway by virus</keyword>
<feature type="transmembrane region" description="Helical" evidence="62">
    <location>
        <begin position="1824"/>
        <end position="1853"/>
    </location>
</feature>
<keyword evidence="39" id="KW-0693">Viral RNA replication</keyword>
<evidence type="ECO:0000256" key="49">
    <source>
        <dbReference type="ARBA" id="ARBA00023180"/>
    </source>
</evidence>
<dbReference type="Pfam" id="PF00998">
    <property type="entry name" value="RdRP_3"/>
    <property type="match status" value="1"/>
</dbReference>
<dbReference type="GO" id="GO:0004252">
    <property type="term" value="F:serine-type endopeptidase activity"/>
    <property type="evidence" value="ECO:0007669"/>
    <property type="project" value="InterPro"/>
</dbReference>
<evidence type="ECO:0000256" key="22">
    <source>
        <dbReference type="ARBA" id="ARBA00022679"/>
    </source>
</evidence>
<dbReference type="PROSITE" id="PS51192">
    <property type="entry name" value="HELICASE_ATP_BIND_1"/>
    <property type="match status" value="1"/>
</dbReference>
<feature type="domain" description="Helicase ATP-binding" evidence="64">
    <location>
        <begin position="1141"/>
        <end position="1297"/>
    </location>
</feature>
<dbReference type="GO" id="GO:0003723">
    <property type="term" value="F:RNA binding"/>
    <property type="evidence" value="ECO:0007669"/>
    <property type="project" value="UniProtKB-KW"/>
</dbReference>
<dbReference type="InterPro" id="IPR013193">
    <property type="entry name" value="HCV_NS5a_1B_dom"/>
</dbReference>
<dbReference type="PROSITE" id="PS51693">
    <property type="entry name" value="HCV_NS2_PRO"/>
    <property type="match status" value="1"/>
</dbReference>
<keyword evidence="44" id="KW-1072">Activation of host autophagy by virus</keyword>
<evidence type="ECO:0000256" key="7">
    <source>
        <dbReference type="ARBA" id="ARBA00004291"/>
    </source>
</evidence>
<evidence type="ECO:0000256" key="21">
    <source>
        <dbReference type="ARBA" id="ARBA00022670"/>
    </source>
</evidence>
<dbReference type="Pfam" id="PF08301">
    <property type="entry name" value="HCV_NS5a_1b"/>
    <property type="match status" value="1"/>
</dbReference>
<comment type="cofactor">
    <cofactor evidence="3">
        <name>Zn(2+)</name>
        <dbReference type="ChEBI" id="CHEBI:29105"/>
    </cofactor>
</comment>
<evidence type="ECO:0000256" key="55">
    <source>
        <dbReference type="ARBA" id="ARBA00023288"/>
    </source>
</evidence>
<keyword evidence="32" id="KW-1114">Inhibition of host interferon signaling pathway by virus</keyword>
<dbReference type="InterPro" id="IPR009003">
    <property type="entry name" value="Peptidase_S1_PA"/>
</dbReference>
<keyword evidence="41 62" id="KW-1133">Transmembrane helix</keyword>
<keyword evidence="57" id="KW-0407">Ion channel</keyword>
<dbReference type="GO" id="GO:0015267">
    <property type="term" value="F:channel activity"/>
    <property type="evidence" value="ECO:0007669"/>
    <property type="project" value="UniProtKB-KW"/>
</dbReference>
<comment type="function">
    <text evidence="59">Cysteine protease required for the proteolytic auto-cleavage between the non-structural proteins NS2 and NS3. The N-terminus of NS3 is required for the function of NS2 protease (active region NS2-3). Promotes the initiation of viral particle assembly by mediating the interaction between structural and non-structural proteins.</text>
</comment>
<evidence type="ECO:0000256" key="26">
    <source>
        <dbReference type="ARBA" id="ARBA00022741"/>
    </source>
</evidence>
<dbReference type="InterPro" id="IPR043504">
    <property type="entry name" value="Peptidase_S1_PA_chymotrypsin"/>
</dbReference>
<evidence type="ECO:0000313" key="68">
    <source>
        <dbReference type="Proteomes" id="UP000133275"/>
    </source>
</evidence>
<dbReference type="InterPro" id="IPR038170">
    <property type="entry name" value="NS5A_1a_sf"/>
</dbReference>
<feature type="transmembrane region" description="Helical" evidence="62">
    <location>
        <begin position="1588"/>
        <end position="1611"/>
    </location>
</feature>
<keyword evidence="68" id="KW-1185">Reference proteome</keyword>
<keyword evidence="18" id="KW-0945">Host-virus interaction</keyword>
<evidence type="ECO:0000256" key="43">
    <source>
        <dbReference type="ARBA" id="ARBA00023039"/>
    </source>
</evidence>
<keyword evidence="13" id="KW-1168">Fusion of virus membrane with host membrane</keyword>
<dbReference type="Gene3D" id="2.40.10.10">
    <property type="entry name" value="Trypsin-like serine proteases"/>
    <property type="match status" value="1"/>
</dbReference>
<evidence type="ECO:0000256" key="20">
    <source>
        <dbReference type="ARBA" id="ARBA00022632"/>
    </source>
</evidence>
<dbReference type="Gene3D" id="2.20.25.210">
    <property type="entry name" value="Hepatitis C NS5A, domain 1B"/>
    <property type="match status" value="1"/>
</dbReference>
<keyword evidence="54" id="KW-0899">Viral immunoevasion</keyword>
<dbReference type="CDD" id="cd23203">
    <property type="entry name" value="Pegivirus_RdRp"/>
    <property type="match status" value="1"/>
</dbReference>
<keyword evidence="17" id="KW-1048">Host nucleus</keyword>
<dbReference type="InterPro" id="IPR001490">
    <property type="entry name" value="HCV_NS4b"/>
</dbReference>
<evidence type="ECO:0000256" key="53">
    <source>
        <dbReference type="ARBA" id="ARBA00023268"/>
    </source>
</evidence>
<evidence type="ECO:0000256" key="44">
    <source>
        <dbReference type="ARBA" id="ARBA00023050"/>
    </source>
</evidence>
<feature type="transmembrane region" description="Helical" evidence="62">
    <location>
        <begin position="1859"/>
        <end position="1883"/>
    </location>
</feature>
<keyword evidence="37" id="KW-1043">Host membrane</keyword>
<keyword evidence="21" id="KW-0645">Protease</keyword>
<evidence type="ECO:0000256" key="56">
    <source>
        <dbReference type="ARBA" id="ARBA00023296"/>
    </source>
</evidence>
<evidence type="ECO:0000256" key="12">
    <source>
        <dbReference type="ARBA" id="ARBA00022484"/>
    </source>
</evidence>
<evidence type="ECO:0000256" key="27">
    <source>
        <dbReference type="ARBA" id="ARBA00022801"/>
    </source>
</evidence>
<evidence type="ECO:0000256" key="60">
    <source>
        <dbReference type="ARBA" id="ARBA00047631"/>
    </source>
</evidence>
<dbReference type="GO" id="GO:0003968">
    <property type="term" value="F:RNA-directed RNA polymerase activity"/>
    <property type="evidence" value="ECO:0007669"/>
    <property type="project" value="UniProtKB-KW"/>
</dbReference>
<evidence type="ECO:0000256" key="40">
    <source>
        <dbReference type="ARBA" id="ARBA00022986"/>
    </source>
</evidence>
<keyword evidence="40" id="KW-1097">Inhibition of host MAVS by virus</keyword>
<evidence type="ECO:0000256" key="54">
    <source>
        <dbReference type="ARBA" id="ARBA00023280"/>
    </source>
</evidence>
<evidence type="ECO:0000256" key="19">
    <source>
        <dbReference type="ARBA" id="ARBA00022595"/>
    </source>
</evidence>
<keyword evidence="49" id="KW-0325">Glycoprotein</keyword>
<dbReference type="GO" id="GO:0003724">
    <property type="term" value="F:RNA helicase activity"/>
    <property type="evidence" value="ECO:0007669"/>
    <property type="project" value="UniProtKB-EC"/>
</dbReference>
<dbReference type="GO" id="GO:0042025">
    <property type="term" value="C:host cell nucleus"/>
    <property type="evidence" value="ECO:0007669"/>
    <property type="project" value="UniProtKB-SubCell"/>
</dbReference>
<evidence type="ECO:0000256" key="1">
    <source>
        <dbReference type="ARBA" id="ARBA00001117"/>
    </source>
</evidence>
<evidence type="ECO:0000256" key="50">
    <source>
        <dbReference type="ARBA" id="ARBA00023184"/>
    </source>
</evidence>
<keyword evidence="16" id="KW-0167">Capsid protein</keyword>
<evidence type="ECO:0000256" key="41">
    <source>
        <dbReference type="ARBA" id="ARBA00022989"/>
    </source>
</evidence>
<evidence type="ECO:0000256" key="4">
    <source>
        <dbReference type="ARBA" id="ARBA00004147"/>
    </source>
</evidence>
<keyword evidence="31" id="KW-0720">Serine protease</keyword>
<dbReference type="GO" id="GO:0044167">
    <property type="term" value="C:host cell endoplasmic reticulum membrane"/>
    <property type="evidence" value="ECO:0007669"/>
    <property type="project" value="UniProtKB-SubCell"/>
</dbReference>
<dbReference type="Pfam" id="PF02907">
    <property type="entry name" value="Peptidase_S29"/>
    <property type="match status" value="1"/>
</dbReference>
<dbReference type="GO" id="GO:0039654">
    <property type="term" value="P:fusion of virus membrane with host endosome membrane"/>
    <property type="evidence" value="ECO:0007669"/>
    <property type="project" value="UniProtKB-KW"/>
</dbReference>
<keyword evidence="45" id="KW-0406">Ion transport</keyword>
<keyword evidence="19" id="KW-1162">Viral penetration into host cytoplasm</keyword>
<feature type="transmembrane region" description="Helical" evidence="62">
    <location>
        <begin position="797"/>
        <end position="819"/>
    </location>
</feature>
<evidence type="ECO:0000256" key="14">
    <source>
        <dbReference type="ARBA" id="ARBA00022510"/>
    </source>
</evidence>
<dbReference type="InterPro" id="IPR000745">
    <property type="entry name" value="HCV_NS4a"/>
</dbReference>
<keyword evidence="29" id="KW-0347">Helicase</keyword>
<evidence type="ECO:0000256" key="42">
    <source>
        <dbReference type="ARBA" id="ARBA00023015"/>
    </source>
</evidence>
<evidence type="ECO:0000259" key="65">
    <source>
        <dbReference type="PROSITE" id="PS51693"/>
    </source>
</evidence>
<evidence type="ECO:0000256" key="25">
    <source>
        <dbReference type="ARBA" id="ARBA00022723"/>
    </source>
</evidence>
<evidence type="ECO:0000256" key="16">
    <source>
        <dbReference type="ARBA" id="ARBA00022561"/>
    </source>
</evidence>
<dbReference type="GO" id="GO:0008270">
    <property type="term" value="F:zinc ion binding"/>
    <property type="evidence" value="ECO:0007669"/>
    <property type="project" value="InterPro"/>
</dbReference>
<dbReference type="SUPFAM" id="SSF50494">
    <property type="entry name" value="Trypsin-like serine proteases"/>
    <property type="match status" value="1"/>
</dbReference>
<evidence type="ECO:0000256" key="35">
    <source>
        <dbReference type="ARBA" id="ARBA00022842"/>
    </source>
</evidence>
<dbReference type="GO" id="GO:0019087">
    <property type="term" value="P:symbiont-mediated transformation of host cell"/>
    <property type="evidence" value="ECO:0007669"/>
    <property type="project" value="InterPro"/>
</dbReference>
<dbReference type="InterPro" id="IPR011492">
    <property type="entry name" value="Flavi_DEAD"/>
</dbReference>
<keyword evidence="46 62" id="KW-0472">Membrane</keyword>
<evidence type="ECO:0000256" key="39">
    <source>
        <dbReference type="ARBA" id="ARBA00022953"/>
    </source>
</evidence>
<feature type="transmembrane region" description="Helical" evidence="62">
    <location>
        <begin position="665"/>
        <end position="684"/>
    </location>
</feature>
<keyword evidence="28" id="KW-1161">Viral attachment to host cell</keyword>
<evidence type="ECO:0000256" key="59">
    <source>
        <dbReference type="ARBA" id="ARBA00046133"/>
    </source>
</evidence>
<name>N0A118_9FLAV</name>
<dbReference type="InterPro" id="IPR002518">
    <property type="entry name" value="HCV_NS2"/>
</dbReference>
<evidence type="ECO:0000256" key="8">
    <source>
        <dbReference type="ARBA" id="ARBA00004407"/>
    </source>
</evidence>
<keyword evidence="33" id="KW-0862">Zinc</keyword>
<feature type="transmembrane region" description="Helical" evidence="62">
    <location>
        <begin position="3018"/>
        <end position="3035"/>
    </location>
</feature>
<dbReference type="GO" id="GO:0046718">
    <property type="term" value="P:symbiont entry into host cell"/>
    <property type="evidence" value="ECO:0007669"/>
    <property type="project" value="UniProtKB-KW"/>
</dbReference>
<protein>
    <recommendedName>
        <fullName evidence="9">Genome polyprotein</fullName>
    </recommendedName>
</protein>
<keyword evidence="55" id="KW-0449">Lipoprotein</keyword>
<feature type="domain" description="Peptidase C18" evidence="65">
    <location>
        <begin position="828"/>
        <end position="953"/>
    </location>
</feature>
<evidence type="ECO:0000256" key="15">
    <source>
        <dbReference type="ARBA" id="ARBA00022553"/>
    </source>
</evidence>
<evidence type="ECO:0000256" key="3">
    <source>
        <dbReference type="ARBA" id="ARBA00001947"/>
    </source>
</evidence>
<keyword evidence="47" id="KW-0564">Palmitate</keyword>
<keyword evidence="34" id="KW-0067">ATP-binding</keyword>
<evidence type="ECO:0000256" key="61">
    <source>
        <dbReference type="ARBA" id="ARBA00047984"/>
    </source>
</evidence>
<keyword evidence="14" id="KW-1170">Fusion of virus membrane with host endosomal membrane</keyword>
<dbReference type="EMBL" id="KC796088">
    <property type="protein sequence ID" value="AGK41018.1"/>
    <property type="molecule type" value="Genomic_RNA"/>
</dbReference>
<feature type="transmembrane region" description="Helical" evidence="62">
    <location>
        <begin position="734"/>
        <end position="758"/>
    </location>
</feature>
<evidence type="ECO:0000256" key="6">
    <source>
        <dbReference type="ARBA" id="ARBA00004182"/>
    </source>
</evidence>
<keyword evidence="36" id="KW-0946">Virion</keyword>
<organism evidence="67 68">
    <name type="scientific">bat pegivirus I</name>
    <dbReference type="NCBI Taxonomy" id="2758122"/>
    <lineage>
        <taxon>Viruses</taxon>
        <taxon>Riboviria</taxon>
        <taxon>Orthornavirae</taxon>
        <taxon>Kitrinoviricota</taxon>
        <taxon>Flasuviricetes</taxon>
        <taxon>Amarillovirales</taxon>
        <taxon>Flaviviridae</taxon>
        <taxon>Pegivirus</taxon>
        <taxon>Pegivirus sturnirae</taxon>
    </lineage>
</organism>
<evidence type="ECO:0000256" key="38">
    <source>
        <dbReference type="ARBA" id="ARBA00022884"/>
    </source>
</evidence>
<reference evidence="67 68" key="1">
    <citation type="journal article" date="2013" name="Proc. Natl. Acad. Sci. U.S.A.">
        <title>Bats are a major natural reservoir for hepaciviruses and pegiviruses.</title>
        <authorList>
            <person name="Quan P.L."/>
            <person name="Firth C."/>
            <person name="Conte J.M."/>
            <person name="Williams S.H."/>
            <person name="Zambrana-Torrelio C.M."/>
            <person name="Anthony S.J."/>
            <person name="Ellison J.A."/>
            <person name="Gilbert A.T."/>
            <person name="Kuzmin I.V."/>
            <person name="Niezgoda M."/>
            <person name="Osinubi M.O."/>
            <person name="Recuenco S."/>
            <person name="Markotter W."/>
            <person name="Breiman R.F."/>
            <person name="Kalemba L."/>
            <person name="Malekani J."/>
            <person name="Lindblade K.A."/>
            <person name="Rostal M.K."/>
            <person name="Ojeda-Flores R."/>
            <person name="Suzan G."/>
            <person name="Davis L.B."/>
            <person name="Blau D.M."/>
            <person name="Ogunkoya A.B."/>
            <person name="Alvarez Castillo D.A."/>
            <person name="Moran D."/>
            <person name="Ngam S."/>
            <person name="Akaibe D."/>
            <person name="Agwanda B."/>
            <person name="Briese T."/>
            <person name="Epstein J.H."/>
            <person name="Daszak P."/>
            <person name="Rupprecht C.E."/>
            <person name="Holmes E.C."/>
            <person name="Lipkin W.I."/>
        </authorList>
    </citation>
    <scope>NUCLEOTIDE SEQUENCE [LARGE SCALE GENOMIC DNA]</scope>
    <source>
        <strain evidence="67">PDB-1715</strain>
    </source>
</reference>
<evidence type="ECO:0000256" key="52">
    <source>
        <dbReference type="ARBA" id="ARBA00023258"/>
    </source>
</evidence>
<evidence type="ECO:0000256" key="58">
    <source>
        <dbReference type="ARBA" id="ARBA00046032"/>
    </source>
</evidence>
<dbReference type="SMART" id="SM00487">
    <property type="entry name" value="DEXDc"/>
    <property type="match status" value="1"/>
</dbReference>
<evidence type="ECO:0000256" key="33">
    <source>
        <dbReference type="ARBA" id="ARBA00022833"/>
    </source>
</evidence>
<dbReference type="GO" id="GO:0039545">
    <property type="term" value="P:symbiont-mediated suppression of host cytoplasmic pattern recognition receptor signaling pathway via inhibition of MAVS activity"/>
    <property type="evidence" value="ECO:0007669"/>
    <property type="project" value="UniProtKB-KW"/>
</dbReference>
<keyword evidence="27" id="KW-0378">Hydrolase</keyword>
<evidence type="ECO:0000256" key="57">
    <source>
        <dbReference type="ARBA" id="ARBA00023303"/>
    </source>
</evidence>